<protein>
    <submittedName>
        <fullName evidence="1">PHO85 cyclin CLG1</fullName>
    </submittedName>
</protein>
<name>A0A367YB30_9ASCO</name>
<dbReference type="Gene3D" id="1.10.472.10">
    <property type="entry name" value="Cyclin-like"/>
    <property type="match status" value="1"/>
</dbReference>
<reference evidence="1 2" key="1">
    <citation type="submission" date="2018-06" db="EMBL/GenBank/DDBJ databases">
        <title>Whole genome sequencing of Candida tropicalis (genome annotated by CSBL at Korea University).</title>
        <authorList>
            <person name="Ahn J."/>
        </authorList>
    </citation>
    <scope>NUCLEOTIDE SEQUENCE [LARGE SCALE GENOMIC DNA]</scope>
    <source>
        <strain evidence="1 2">ATCC 20962</strain>
    </source>
</reference>
<comment type="caution">
    <text evidence="1">The sequence shown here is derived from an EMBL/GenBank/DDBJ whole genome shotgun (WGS) entry which is preliminary data.</text>
</comment>
<proteinExistence type="predicted"/>
<dbReference type="CDD" id="cd20557">
    <property type="entry name" value="CYCLIN_ScPCL1-like"/>
    <property type="match status" value="1"/>
</dbReference>
<accession>A0A367YB30</accession>
<dbReference type="AlphaFoldDB" id="A0A367YB30"/>
<organism evidence="1 2">
    <name type="scientific">Candida viswanathii</name>
    <dbReference type="NCBI Taxonomy" id="5486"/>
    <lineage>
        <taxon>Eukaryota</taxon>
        <taxon>Fungi</taxon>
        <taxon>Dikarya</taxon>
        <taxon>Ascomycota</taxon>
        <taxon>Saccharomycotina</taxon>
        <taxon>Pichiomycetes</taxon>
        <taxon>Debaryomycetaceae</taxon>
        <taxon>Candida/Lodderomyces clade</taxon>
        <taxon>Candida</taxon>
    </lineage>
</organism>
<dbReference type="GO" id="GO:0019901">
    <property type="term" value="F:protein kinase binding"/>
    <property type="evidence" value="ECO:0007669"/>
    <property type="project" value="InterPro"/>
</dbReference>
<dbReference type="PANTHER" id="PTHR15615:SF27">
    <property type="entry name" value="PHO85 CYCLIN CLG1"/>
    <property type="match status" value="1"/>
</dbReference>
<dbReference type="EMBL" id="QLNQ01000024">
    <property type="protein sequence ID" value="RCK63048.1"/>
    <property type="molecule type" value="Genomic_DNA"/>
</dbReference>
<dbReference type="GO" id="GO:0016538">
    <property type="term" value="F:cyclin-dependent protein serine/threonine kinase regulator activity"/>
    <property type="evidence" value="ECO:0007669"/>
    <property type="project" value="TreeGrafter"/>
</dbReference>
<sequence length="283" mass="32003">MIPQPQIEAVMDYEQMSKFITWVAFRMLKQPHNPSINFEQLLNLLLYATRLTKTTVLVAIEYLNQRFSHLDVPLMDEGEVFTLLVVSMMLANKSQDDATFTARSWSQASGIRLDMLNEYERKWLEAVKWDLFINKFLENIQILEKCWYTYLQNGYSSANTAAATLTTSANTSPTATTTASHTPTAVPPLATLTTGATAAAVAQQQQIHHHHQSNYSCNYNYGYNEPSYSSYSYYQPSYSYYPQSYNYYYSQAAAAAAAPLAPVPPAPQVPSLYYDPVVILVFP</sequence>
<gene>
    <name evidence="1" type="primary">CLG1_1</name>
    <name evidence="1" type="ORF">Cantr_10116</name>
</gene>
<dbReference type="GO" id="GO:0000307">
    <property type="term" value="C:cyclin-dependent protein kinase holoenzyme complex"/>
    <property type="evidence" value="ECO:0007669"/>
    <property type="project" value="UniProtKB-ARBA"/>
</dbReference>
<evidence type="ECO:0000313" key="1">
    <source>
        <dbReference type="EMBL" id="RCK63048.1"/>
    </source>
</evidence>
<dbReference type="InterPro" id="IPR036915">
    <property type="entry name" value="Cyclin-like_sf"/>
</dbReference>
<dbReference type="PANTHER" id="PTHR15615">
    <property type="match status" value="1"/>
</dbReference>
<dbReference type="GO" id="GO:0005634">
    <property type="term" value="C:nucleus"/>
    <property type="evidence" value="ECO:0007669"/>
    <property type="project" value="TreeGrafter"/>
</dbReference>
<evidence type="ECO:0000313" key="2">
    <source>
        <dbReference type="Proteomes" id="UP000253472"/>
    </source>
</evidence>
<dbReference type="OrthoDB" id="244495at2759"/>
<dbReference type="STRING" id="5486.A0A367YB30"/>
<dbReference type="InterPro" id="IPR013922">
    <property type="entry name" value="Cyclin_PHO80-like"/>
</dbReference>
<keyword evidence="2" id="KW-1185">Reference proteome</keyword>
<dbReference type="Proteomes" id="UP000253472">
    <property type="component" value="Unassembled WGS sequence"/>
</dbReference>
<dbReference type="Pfam" id="PF08613">
    <property type="entry name" value="Cyclin"/>
    <property type="match status" value="1"/>
</dbReference>
<dbReference type="SUPFAM" id="SSF47954">
    <property type="entry name" value="Cyclin-like"/>
    <property type="match status" value="1"/>
</dbReference>